<dbReference type="EMBL" id="JAUKUA010000003">
    <property type="protein sequence ID" value="KAK0720353.1"/>
    <property type="molecule type" value="Genomic_DNA"/>
</dbReference>
<proteinExistence type="predicted"/>
<organism evidence="2 3">
    <name type="scientific">Lasiosphaeris hirsuta</name>
    <dbReference type="NCBI Taxonomy" id="260670"/>
    <lineage>
        <taxon>Eukaryota</taxon>
        <taxon>Fungi</taxon>
        <taxon>Dikarya</taxon>
        <taxon>Ascomycota</taxon>
        <taxon>Pezizomycotina</taxon>
        <taxon>Sordariomycetes</taxon>
        <taxon>Sordariomycetidae</taxon>
        <taxon>Sordariales</taxon>
        <taxon>Lasiosphaeriaceae</taxon>
        <taxon>Lasiosphaeris</taxon>
    </lineage>
</organism>
<dbReference type="Proteomes" id="UP001172102">
    <property type="component" value="Unassembled WGS sequence"/>
</dbReference>
<dbReference type="AlphaFoldDB" id="A0AA40AQW5"/>
<feature type="region of interest" description="Disordered" evidence="1">
    <location>
        <begin position="96"/>
        <end position="119"/>
    </location>
</feature>
<evidence type="ECO:0000313" key="3">
    <source>
        <dbReference type="Proteomes" id="UP001172102"/>
    </source>
</evidence>
<protein>
    <submittedName>
        <fullName evidence="2">Uncharacterized protein</fullName>
    </submittedName>
</protein>
<sequence length="119" mass="13146">MAGIRKTDLRFCRIRESHKDGRQVLSRSCADSNITNSTTTAMAPNFTLHKRALTQTIINSKLQGEDGPKDDEIAEINGYTARMVRRVRSSLLCFRTTTAPPNGADRPKTIAPESPESIA</sequence>
<name>A0AA40AQW5_9PEZI</name>
<evidence type="ECO:0000256" key="1">
    <source>
        <dbReference type="SAM" id="MobiDB-lite"/>
    </source>
</evidence>
<gene>
    <name evidence="2" type="ORF">B0H67DRAFT_575863</name>
</gene>
<reference evidence="2" key="1">
    <citation type="submission" date="2023-06" db="EMBL/GenBank/DDBJ databases">
        <title>Genome-scale phylogeny and comparative genomics of the fungal order Sordariales.</title>
        <authorList>
            <consortium name="Lawrence Berkeley National Laboratory"/>
            <person name="Hensen N."/>
            <person name="Bonometti L."/>
            <person name="Westerberg I."/>
            <person name="Brannstrom I.O."/>
            <person name="Guillou S."/>
            <person name="Cros-Aarteil S."/>
            <person name="Calhoun S."/>
            <person name="Haridas S."/>
            <person name="Kuo A."/>
            <person name="Mondo S."/>
            <person name="Pangilinan J."/>
            <person name="Riley R."/>
            <person name="Labutti K."/>
            <person name="Andreopoulos B."/>
            <person name="Lipzen A."/>
            <person name="Chen C."/>
            <person name="Yanf M."/>
            <person name="Daum C."/>
            <person name="Ng V."/>
            <person name="Clum A."/>
            <person name="Steindorff A."/>
            <person name="Ohm R."/>
            <person name="Martin F."/>
            <person name="Silar P."/>
            <person name="Natvig D."/>
            <person name="Lalanne C."/>
            <person name="Gautier V."/>
            <person name="Ament-Velasquez S.L."/>
            <person name="Kruys A."/>
            <person name="Hutchinson M.I."/>
            <person name="Powell A.J."/>
            <person name="Barry K."/>
            <person name="Miller A.N."/>
            <person name="Grigoriev I.V."/>
            <person name="Debuchy R."/>
            <person name="Gladieux P."/>
            <person name="Thoren M.H."/>
            <person name="Johannesson H."/>
        </authorList>
    </citation>
    <scope>NUCLEOTIDE SEQUENCE</scope>
    <source>
        <strain evidence="2">SMH4607-1</strain>
    </source>
</reference>
<comment type="caution">
    <text evidence="2">The sequence shown here is derived from an EMBL/GenBank/DDBJ whole genome shotgun (WGS) entry which is preliminary data.</text>
</comment>
<keyword evidence="3" id="KW-1185">Reference proteome</keyword>
<accession>A0AA40AQW5</accession>
<evidence type="ECO:0000313" key="2">
    <source>
        <dbReference type="EMBL" id="KAK0720353.1"/>
    </source>
</evidence>